<sequence>MSQFYIATTRFTNETFFKNQQYKDKLNINGAIYGSPMRVKDTLPLDCNIFVIEMNNSKNKIEGIGLIKNYTHHDKYYRIYHDESYYPGTVKKIRFNKNGEKSFDIIYHDDETETEVDACFVQLKTKEKRDILKGDEILVNCRKRPNKDYNRYVYKGRKRIDVNIIDDPYFKKVITVLEQLLFKGARHVKRCQGISQLPKWIIQNKHNFDFTKCFNNMFNKYLK</sequence>
<evidence type="ECO:0000313" key="1">
    <source>
        <dbReference type="EMBL" id="QHT04440.1"/>
    </source>
</evidence>
<dbReference type="AlphaFoldDB" id="A0A6C0CKM4"/>
<dbReference type="EMBL" id="MN739429">
    <property type="protein sequence ID" value="QHT04440.1"/>
    <property type="molecule type" value="Genomic_DNA"/>
</dbReference>
<accession>A0A6C0CKM4</accession>
<name>A0A6C0CKM4_9ZZZZ</name>
<proteinExistence type="predicted"/>
<protein>
    <submittedName>
        <fullName evidence="1">Uncharacterized protein</fullName>
    </submittedName>
</protein>
<reference evidence="1" key="1">
    <citation type="journal article" date="2020" name="Nature">
        <title>Giant virus diversity and host interactions through global metagenomics.</title>
        <authorList>
            <person name="Schulz F."/>
            <person name="Roux S."/>
            <person name="Paez-Espino D."/>
            <person name="Jungbluth S."/>
            <person name="Walsh D.A."/>
            <person name="Denef V.J."/>
            <person name="McMahon K.D."/>
            <person name="Konstantinidis K.T."/>
            <person name="Eloe-Fadrosh E.A."/>
            <person name="Kyrpides N.C."/>
            <person name="Woyke T."/>
        </authorList>
    </citation>
    <scope>NUCLEOTIDE SEQUENCE</scope>
    <source>
        <strain evidence="1">GVMAG-M-3300021185-45</strain>
    </source>
</reference>
<organism evidence="1">
    <name type="scientific">viral metagenome</name>
    <dbReference type="NCBI Taxonomy" id="1070528"/>
    <lineage>
        <taxon>unclassified sequences</taxon>
        <taxon>metagenomes</taxon>
        <taxon>organismal metagenomes</taxon>
    </lineage>
</organism>